<accession>A0ABY1KXS1</accession>
<comment type="caution">
    <text evidence="1">The sequence shown here is derived from an EMBL/GenBank/DDBJ whole genome shotgun (WGS) entry which is preliminary data.</text>
</comment>
<dbReference type="Pfam" id="PF14390">
    <property type="entry name" value="DUF4420"/>
    <property type="match status" value="1"/>
</dbReference>
<evidence type="ECO:0000313" key="2">
    <source>
        <dbReference type="Proteomes" id="UP000199777"/>
    </source>
</evidence>
<evidence type="ECO:0000313" key="1">
    <source>
        <dbReference type="EMBL" id="SIS90223.1"/>
    </source>
</evidence>
<dbReference type="Proteomes" id="UP000199777">
    <property type="component" value="Unassembled WGS sequence"/>
</dbReference>
<dbReference type="InterPro" id="IPR025534">
    <property type="entry name" value="DUF4420"/>
</dbReference>
<reference evidence="1 2" key="1">
    <citation type="submission" date="2017-01" db="EMBL/GenBank/DDBJ databases">
        <authorList>
            <person name="Varghese N."/>
            <person name="Submissions S."/>
        </authorList>
    </citation>
    <scope>NUCLEOTIDE SEQUENCE [LARGE SCALE GENOMIC DNA]</scope>
    <source>
        <strain evidence="1 2">DSM 22782</strain>
    </source>
</reference>
<organism evidence="1 2">
    <name type="scientific">Salimicrobium salexigens</name>
    <dbReference type="NCBI Taxonomy" id="908941"/>
    <lineage>
        <taxon>Bacteria</taxon>
        <taxon>Bacillati</taxon>
        <taxon>Bacillota</taxon>
        <taxon>Bacilli</taxon>
        <taxon>Bacillales</taxon>
        <taxon>Bacillaceae</taxon>
        <taxon>Salimicrobium</taxon>
    </lineage>
</organism>
<proteinExistence type="predicted"/>
<protein>
    <submittedName>
        <fullName evidence="1">PD-(D/E)XK family member</fullName>
    </submittedName>
</protein>
<sequence length="306" mass="35048">MELVYVLREYFASLELNRIRELPVELLGEDFKGWVIKEKNEVGVGVIISKDVNVNERFTNVNFYNRHIVINNSTENVLLLTCENNDQRYEFASIAAVFLDPGKEGMDRKLLETEPLTWWKKWKDLIGNASVEKSVHSILGEMLAVKYLAEQNSKASLPNWTGAKGQSVDVEHGDRNYEVKTTTNKYENIVNINSQFQLSSIFNADLIFVRVEEVSSGVTLNEMVEELEYLGFDRKEIEENMERLGVPENSSARERNFAVLEGRIYKVADKFSAHKLKDSLGEASPHILKIQYTIDLTGIPHEEIKL</sequence>
<gene>
    <name evidence="1" type="ORF">SAMN05421758_10927</name>
</gene>
<keyword evidence="2" id="KW-1185">Reference proteome</keyword>
<dbReference type="RefSeq" id="WP_076572283.1">
    <property type="nucleotide sequence ID" value="NZ_FTOK01000009.1"/>
</dbReference>
<dbReference type="EMBL" id="FTOK01000009">
    <property type="protein sequence ID" value="SIS90223.1"/>
    <property type="molecule type" value="Genomic_DNA"/>
</dbReference>
<name>A0ABY1KXS1_9BACI</name>